<comment type="caution">
    <text evidence="1">The sequence shown here is derived from an EMBL/GenBank/DDBJ whole genome shotgun (WGS) entry which is preliminary data.</text>
</comment>
<sequence length="141" mass="16454">MSLQASFLKDKRRQIMTTLTPCPQDKNVVPTYSKKTDSYRPRVEISLQSFLLEEDYYNTNTRPPLRKTTMIKHRMHHFKKLNLSILFVHGYKKLVSLPHATLIIPMCIHFNHKVMITEGPRSSIRTKSWKSNHASSNKTTA</sequence>
<evidence type="ECO:0000313" key="2">
    <source>
        <dbReference type="Proteomes" id="UP001151760"/>
    </source>
</evidence>
<accession>A0ABQ5BUU9</accession>
<name>A0ABQ5BUU9_9ASTR</name>
<organism evidence="1 2">
    <name type="scientific">Tanacetum coccineum</name>
    <dbReference type="NCBI Taxonomy" id="301880"/>
    <lineage>
        <taxon>Eukaryota</taxon>
        <taxon>Viridiplantae</taxon>
        <taxon>Streptophyta</taxon>
        <taxon>Embryophyta</taxon>
        <taxon>Tracheophyta</taxon>
        <taxon>Spermatophyta</taxon>
        <taxon>Magnoliopsida</taxon>
        <taxon>eudicotyledons</taxon>
        <taxon>Gunneridae</taxon>
        <taxon>Pentapetalae</taxon>
        <taxon>asterids</taxon>
        <taxon>campanulids</taxon>
        <taxon>Asterales</taxon>
        <taxon>Asteraceae</taxon>
        <taxon>Asteroideae</taxon>
        <taxon>Anthemideae</taxon>
        <taxon>Anthemidinae</taxon>
        <taxon>Tanacetum</taxon>
    </lineage>
</organism>
<evidence type="ECO:0000313" key="1">
    <source>
        <dbReference type="EMBL" id="GJT16629.1"/>
    </source>
</evidence>
<reference evidence="1" key="1">
    <citation type="journal article" date="2022" name="Int. J. Mol. Sci.">
        <title>Draft Genome of Tanacetum Coccineum: Genomic Comparison of Closely Related Tanacetum-Family Plants.</title>
        <authorList>
            <person name="Yamashiro T."/>
            <person name="Shiraishi A."/>
            <person name="Nakayama K."/>
            <person name="Satake H."/>
        </authorList>
    </citation>
    <scope>NUCLEOTIDE SEQUENCE</scope>
</reference>
<dbReference type="EMBL" id="BQNB010013490">
    <property type="protein sequence ID" value="GJT16629.1"/>
    <property type="molecule type" value="Genomic_DNA"/>
</dbReference>
<protein>
    <submittedName>
        <fullName evidence="1">Uncharacterized protein</fullName>
    </submittedName>
</protein>
<dbReference type="Proteomes" id="UP001151760">
    <property type="component" value="Unassembled WGS sequence"/>
</dbReference>
<proteinExistence type="predicted"/>
<gene>
    <name evidence="1" type="ORF">Tco_0875335</name>
</gene>
<keyword evidence="2" id="KW-1185">Reference proteome</keyword>
<reference evidence="1" key="2">
    <citation type="submission" date="2022-01" db="EMBL/GenBank/DDBJ databases">
        <authorList>
            <person name="Yamashiro T."/>
            <person name="Shiraishi A."/>
            <person name="Satake H."/>
            <person name="Nakayama K."/>
        </authorList>
    </citation>
    <scope>NUCLEOTIDE SEQUENCE</scope>
</reference>